<dbReference type="PANTHER" id="PTHR48100:SF59">
    <property type="entry name" value="ADENOSYLCOBALAMIN_ALPHA-RIBAZOLE PHOSPHATASE"/>
    <property type="match status" value="1"/>
</dbReference>
<dbReference type="CDD" id="cd07067">
    <property type="entry name" value="HP_PGM_like"/>
    <property type="match status" value="1"/>
</dbReference>
<dbReference type="EMBL" id="VFPN01000001">
    <property type="protein sequence ID" value="TQM65439.1"/>
    <property type="molecule type" value="Genomic_DNA"/>
</dbReference>
<dbReference type="Gene3D" id="3.40.50.1240">
    <property type="entry name" value="Phosphoglycerate mutase-like"/>
    <property type="match status" value="1"/>
</dbReference>
<organism evidence="3 4">
    <name type="scientific">Klugiella xanthotipulae</name>
    <dbReference type="NCBI Taxonomy" id="244735"/>
    <lineage>
        <taxon>Bacteria</taxon>
        <taxon>Bacillati</taxon>
        <taxon>Actinomycetota</taxon>
        <taxon>Actinomycetes</taxon>
        <taxon>Micrococcales</taxon>
        <taxon>Microbacteriaceae</taxon>
        <taxon>Klugiella</taxon>
    </lineage>
</organism>
<name>A0A543I4B7_9MICO</name>
<dbReference type="InterPro" id="IPR001345">
    <property type="entry name" value="PG/BPGM_mutase_AS"/>
</dbReference>
<sequence length="195" mass="20936">MTPTTTIALIRHGQTPWNAEFRIQGRTDIPLNDTGRKQAQDAATTLGEGWHAIATSPLTRAAETARIIAAELGLDSPTAVEHLVERDYGRAEGLGAGEELESVRIPGGFQEAEPEVEVAARGLLALEHLRDTHPGHRVIAVAHGSFIRLTIASLFEFDAPRIGNASVTVLTHDESGWELQTVNGEPARGLAARTD</sequence>
<dbReference type="InterPro" id="IPR013078">
    <property type="entry name" value="His_Pase_superF_clade-1"/>
</dbReference>
<reference evidence="3 4" key="1">
    <citation type="submission" date="2019-06" db="EMBL/GenBank/DDBJ databases">
        <title>Sequencing the genomes of 1000 actinobacteria strains.</title>
        <authorList>
            <person name="Klenk H.-P."/>
        </authorList>
    </citation>
    <scope>NUCLEOTIDE SEQUENCE [LARGE SCALE GENOMIC DNA]</scope>
    <source>
        <strain evidence="3 4">DSM 18031</strain>
    </source>
</reference>
<protein>
    <submittedName>
        <fullName evidence="3">Putative phosphoglycerate mutase</fullName>
    </submittedName>
</protein>
<feature type="binding site" evidence="2">
    <location>
        <begin position="11"/>
        <end position="18"/>
    </location>
    <ligand>
        <name>substrate</name>
    </ligand>
</feature>
<dbReference type="AlphaFoldDB" id="A0A543I4B7"/>
<comment type="caution">
    <text evidence="3">The sequence shown here is derived from an EMBL/GenBank/DDBJ whole genome shotgun (WGS) entry which is preliminary data.</text>
</comment>
<evidence type="ECO:0000313" key="3">
    <source>
        <dbReference type="EMBL" id="TQM65439.1"/>
    </source>
</evidence>
<feature type="binding site" evidence="2">
    <location>
        <begin position="85"/>
        <end position="88"/>
    </location>
    <ligand>
        <name>substrate</name>
    </ligand>
</feature>
<evidence type="ECO:0000256" key="1">
    <source>
        <dbReference type="PIRSR" id="PIRSR613078-1"/>
    </source>
</evidence>
<evidence type="ECO:0000313" key="4">
    <source>
        <dbReference type="Proteomes" id="UP000318331"/>
    </source>
</evidence>
<keyword evidence="4" id="KW-1185">Reference proteome</keyword>
<dbReference type="SMART" id="SM00855">
    <property type="entry name" value="PGAM"/>
    <property type="match status" value="1"/>
</dbReference>
<accession>A0A543I4B7</accession>
<feature type="active site" description="Proton donor/acceptor" evidence="1">
    <location>
        <position position="85"/>
    </location>
</feature>
<gene>
    <name evidence="3" type="ORF">FB466_0241</name>
</gene>
<dbReference type="Proteomes" id="UP000318331">
    <property type="component" value="Unassembled WGS sequence"/>
</dbReference>
<dbReference type="GO" id="GO:0005737">
    <property type="term" value="C:cytoplasm"/>
    <property type="evidence" value="ECO:0007669"/>
    <property type="project" value="TreeGrafter"/>
</dbReference>
<feature type="binding site" evidence="2">
    <location>
        <position position="60"/>
    </location>
    <ligand>
        <name>substrate</name>
    </ligand>
</feature>
<feature type="active site" description="Tele-phosphohistidine intermediate" evidence="1">
    <location>
        <position position="12"/>
    </location>
</feature>
<dbReference type="GO" id="GO:0016791">
    <property type="term" value="F:phosphatase activity"/>
    <property type="evidence" value="ECO:0007669"/>
    <property type="project" value="TreeGrafter"/>
</dbReference>
<dbReference type="PANTHER" id="PTHR48100">
    <property type="entry name" value="BROAD-SPECIFICITY PHOSPHATASE YOR283W-RELATED"/>
    <property type="match status" value="1"/>
</dbReference>
<proteinExistence type="predicted"/>
<dbReference type="InterPro" id="IPR029033">
    <property type="entry name" value="His_PPase_superfam"/>
</dbReference>
<dbReference type="Pfam" id="PF00300">
    <property type="entry name" value="His_Phos_1"/>
    <property type="match status" value="1"/>
</dbReference>
<evidence type="ECO:0000256" key="2">
    <source>
        <dbReference type="PIRSR" id="PIRSR613078-2"/>
    </source>
</evidence>
<dbReference type="InterPro" id="IPR050275">
    <property type="entry name" value="PGM_Phosphatase"/>
</dbReference>
<dbReference type="PROSITE" id="PS00175">
    <property type="entry name" value="PG_MUTASE"/>
    <property type="match status" value="1"/>
</dbReference>
<dbReference type="SUPFAM" id="SSF53254">
    <property type="entry name" value="Phosphoglycerate mutase-like"/>
    <property type="match status" value="1"/>
</dbReference>